<protein>
    <submittedName>
        <fullName evidence="1">Uncharacterized protein</fullName>
    </submittedName>
</protein>
<proteinExistence type="predicted"/>
<sequence>MNETYFDQDNSKCMYEVFRLMSWANVQGPRPPNVYVGSQCSRKQGHGEDGLYCKQHAKMMEQEYDPN</sequence>
<organism evidence="1">
    <name type="scientific">marine sediment metagenome</name>
    <dbReference type="NCBI Taxonomy" id="412755"/>
    <lineage>
        <taxon>unclassified sequences</taxon>
        <taxon>metagenomes</taxon>
        <taxon>ecological metagenomes</taxon>
    </lineage>
</organism>
<reference evidence="1" key="1">
    <citation type="journal article" date="2015" name="Nature">
        <title>Complex archaea that bridge the gap between prokaryotes and eukaryotes.</title>
        <authorList>
            <person name="Spang A."/>
            <person name="Saw J.H."/>
            <person name="Jorgensen S.L."/>
            <person name="Zaremba-Niedzwiedzka K."/>
            <person name="Martijn J."/>
            <person name="Lind A.E."/>
            <person name="van Eijk R."/>
            <person name="Schleper C."/>
            <person name="Guy L."/>
            <person name="Ettema T.J."/>
        </authorList>
    </citation>
    <scope>NUCLEOTIDE SEQUENCE</scope>
</reference>
<accession>A0A0F9HQQ4</accession>
<evidence type="ECO:0000313" key="1">
    <source>
        <dbReference type="EMBL" id="KKM17427.1"/>
    </source>
</evidence>
<dbReference type="EMBL" id="LAZR01014453">
    <property type="protein sequence ID" value="KKM17427.1"/>
    <property type="molecule type" value="Genomic_DNA"/>
</dbReference>
<gene>
    <name evidence="1" type="ORF">LCGC14_1675820</name>
</gene>
<name>A0A0F9HQQ4_9ZZZZ</name>
<dbReference type="AlphaFoldDB" id="A0A0F9HQQ4"/>
<comment type="caution">
    <text evidence="1">The sequence shown here is derived from an EMBL/GenBank/DDBJ whole genome shotgun (WGS) entry which is preliminary data.</text>
</comment>